<sequence length="179" mass="18788">MSRLTALLVVPLLAFAHPAVAGHTPIDHGDAGRKVAHAQVDEHDAHAAHAAHPAAAADIAADHQRWEPDAPLREGMQRMRTAVDALSHGEHGHLDPAQVQRLAKNVEDAAGYMFQNCTLAPEPDAALHGVLARLLGGARALAADPADTGPVTGMREALADYPRLFDDPEFAEPALDAGG</sequence>
<name>A0ABM8UCW1_9GAMM</name>
<dbReference type="RefSeq" id="WP_215219480.1">
    <property type="nucleotide sequence ID" value="NZ_OU015430.1"/>
</dbReference>
<keyword evidence="1" id="KW-0732">Signal</keyword>
<reference evidence="2 3" key="1">
    <citation type="submission" date="2021-04" db="EMBL/GenBank/DDBJ databases">
        <authorList>
            <person name="Rodrigo-Torres L."/>
            <person name="Arahal R. D."/>
            <person name="Lucena T."/>
        </authorList>
    </citation>
    <scope>NUCLEOTIDE SEQUENCE [LARGE SCALE GENOMIC DNA]</scope>
    <source>
        <strain evidence="2 3">CECT 30171</strain>
    </source>
</reference>
<accession>A0ABM8UCW1</accession>
<dbReference type="Proteomes" id="UP000680116">
    <property type="component" value="Chromosome"/>
</dbReference>
<proteinExistence type="predicted"/>
<dbReference type="EMBL" id="OU015430">
    <property type="protein sequence ID" value="CAG4969365.1"/>
    <property type="molecule type" value="Genomic_DNA"/>
</dbReference>
<keyword evidence="3" id="KW-1185">Reference proteome</keyword>
<feature type="signal peptide" evidence="1">
    <location>
        <begin position="1"/>
        <end position="21"/>
    </location>
</feature>
<evidence type="ECO:0000313" key="3">
    <source>
        <dbReference type="Proteomes" id="UP000680116"/>
    </source>
</evidence>
<organism evidence="2 3">
    <name type="scientific">Novilysobacter luteus</name>
    <dbReference type="NCBI Taxonomy" id="2822368"/>
    <lineage>
        <taxon>Bacteria</taxon>
        <taxon>Pseudomonadati</taxon>
        <taxon>Pseudomonadota</taxon>
        <taxon>Gammaproteobacteria</taxon>
        <taxon>Lysobacterales</taxon>
        <taxon>Lysobacteraceae</taxon>
        <taxon>Novilysobacter</taxon>
    </lineage>
</organism>
<evidence type="ECO:0000313" key="2">
    <source>
        <dbReference type="EMBL" id="CAG4969365.1"/>
    </source>
</evidence>
<feature type="chain" id="PRO_5046058584" description="DnrO protein" evidence="1">
    <location>
        <begin position="22"/>
        <end position="179"/>
    </location>
</feature>
<protein>
    <recommendedName>
        <fullName evidence="4">DnrO protein</fullName>
    </recommendedName>
</protein>
<evidence type="ECO:0008006" key="4">
    <source>
        <dbReference type="Google" id="ProtNLM"/>
    </source>
</evidence>
<gene>
    <name evidence="2" type="ORF">LYB30171_00478</name>
</gene>
<evidence type="ECO:0000256" key="1">
    <source>
        <dbReference type="SAM" id="SignalP"/>
    </source>
</evidence>